<dbReference type="Proteomes" id="UP000070572">
    <property type="component" value="Unassembled WGS sequence"/>
</dbReference>
<dbReference type="InterPro" id="IPR027417">
    <property type="entry name" value="P-loop_NTPase"/>
</dbReference>
<protein>
    <recommendedName>
        <fullName evidence="3">AAA+ ATPase domain-containing protein</fullName>
    </recommendedName>
</protein>
<dbReference type="Pfam" id="PF12846">
    <property type="entry name" value="AAA_10"/>
    <property type="match status" value="1"/>
</dbReference>
<name>A0AB34X0F3_9ACTO</name>
<dbReference type="AlphaFoldDB" id="A0AB34X0F3"/>
<gene>
    <name evidence="1" type="ORF">HMPREF1862_00549</name>
</gene>
<dbReference type="RefSeq" id="WP_082713997.1">
    <property type="nucleotide sequence ID" value="NZ_KQ960682.1"/>
</dbReference>
<dbReference type="EMBL" id="LSDN01000011">
    <property type="protein sequence ID" value="KXB81277.1"/>
    <property type="molecule type" value="Genomic_DNA"/>
</dbReference>
<dbReference type="SUPFAM" id="SSF52540">
    <property type="entry name" value="P-loop containing nucleoside triphosphate hydrolases"/>
    <property type="match status" value="1"/>
</dbReference>
<reference evidence="1 2" key="1">
    <citation type="submission" date="2016-01" db="EMBL/GenBank/DDBJ databases">
        <authorList>
            <person name="Mitreva M."/>
            <person name="Pepin K.H."/>
            <person name="Mihindukulasuriya K.A."/>
            <person name="Fulton R."/>
            <person name="Fronick C."/>
            <person name="O'Laughlin M."/>
            <person name="Miner T."/>
            <person name="Herter B."/>
            <person name="Rosa B.A."/>
            <person name="Cordes M."/>
            <person name="Tomlinson C."/>
            <person name="Wollam A."/>
            <person name="Palsikar V.B."/>
            <person name="Mardis E.R."/>
            <person name="Wilson R.K."/>
        </authorList>
    </citation>
    <scope>NUCLEOTIDE SEQUENCE [LARGE SCALE GENOMIC DNA]</scope>
    <source>
        <strain evidence="1 2">DNF00696</strain>
    </source>
</reference>
<comment type="caution">
    <text evidence="1">The sequence shown here is derived from an EMBL/GenBank/DDBJ whole genome shotgun (WGS) entry which is preliminary data.</text>
</comment>
<organism evidence="1 2">
    <name type="scientific">Varibaculum cambriense</name>
    <dbReference type="NCBI Taxonomy" id="184870"/>
    <lineage>
        <taxon>Bacteria</taxon>
        <taxon>Bacillati</taxon>
        <taxon>Actinomycetota</taxon>
        <taxon>Actinomycetes</taxon>
        <taxon>Actinomycetales</taxon>
        <taxon>Actinomycetaceae</taxon>
        <taxon>Varibaculum</taxon>
    </lineage>
</organism>
<sequence>MRRNRGPANPKKAADLAWREITAMPDRPPIPTAKIETYSDGRIRGIDGSVWAYFAVPMGPTVEAKTLALRLRTAEPLYRAVENLSGLTKTGGIQNRKMSKADYRDIHLLEISLRRYYSPPEKHPSFNRLSALYGDKTVSERFTLLGVRLVPKLAASGFKDAIASVMEQFVTPEGAPLRDFDADFERVSAAMTRAGLQMALRSQLEYADNWWNSGQNAATPIMSEPDRLHVFSSAGAARAGQDLYYRGVDPAKWPVIDGHHAIRFGAVEDINIDWADAIDEEAGWWAHLIDSGAMCVSLRAKVEPGTITAKELDRQRKNYIADINERYKENKLDKIELEEKEQTLSYLRTLYRGNNPPPTIIEARITFAMPESYGAVEEIGSNFSAMSTVEMTSRQMLALKECWLTSPVRANPIQLEMPLTLMAHSGCVSLSRVGDNTDKGCLVGMTEADSLPAYFDPRSAMDQDAPPIFGIYGESGSGKTMLGLWLAHQYSWQRPTIFVNPKAKSSLAASVLAAGGTVANLSDLVGIDGILDPMRFSEEGFGLELASSMLASVNPWGPHLSSYETPLQMALSYGHRKGHRSIGTCLVRALRDGIVEDQYRDMVDRVVGLAKSSSLFRAMCGLSDSGEVLSAGDGLTLIEVGNMSLPLPDPGSEAETQTQRVAINLIRMLVKGCSSALMNRDGLVMLDEAWIFLGSTASEIDQLGRLARSQRVAVGLLTQKVSDAQEADLEEFLTSGFIGPMKAEKEAVAACVLSHLEPTGERIGRIIAPGTIKGTAGDQNNWESMRHLMRLDKNGRPTREVERGSVFIFSDMYDQAIPVEVRLPDKFLAAASTNKADIDLYKAGKQGSIWED</sequence>
<evidence type="ECO:0008006" key="3">
    <source>
        <dbReference type="Google" id="ProtNLM"/>
    </source>
</evidence>
<evidence type="ECO:0000313" key="1">
    <source>
        <dbReference type="EMBL" id="KXB81277.1"/>
    </source>
</evidence>
<proteinExistence type="predicted"/>
<evidence type="ECO:0000313" key="2">
    <source>
        <dbReference type="Proteomes" id="UP000070572"/>
    </source>
</evidence>
<accession>A0AB34X0F3</accession>